<name>A0AA35PCD8_9SAUR</name>
<accession>A0AA35PCD8</accession>
<dbReference type="EMBL" id="OX395132">
    <property type="protein sequence ID" value="CAI5779572.1"/>
    <property type="molecule type" value="Genomic_DNA"/>
</dbReference>
<evidence type="ECO:0000313" key="2">
    <source>
        <dbReference type="Proteomes" id="UP001178461"/>
    </source>
</evidence>
<protein>
    <submittedName>
        <fullName evidence="1">Uncharacterized protein</fullName>
    </submittedName>
</protein>
<gene>
    <name evidence="1" type="ORF">PODLI_1B026024</name>
</gene>
<dbReference type="AlphaFoldDB" id="A0AA35PCD8"/>
<sequence>MKLLSMCKLKHQLSSLTMRSVNFDIMLCNKVCRKLLEQCKQNQQISALLYSLSPASLLESRTIGFLLEFTGGHCIYAPFVDPGASGRHLRLRTQWCPFTALAGIIAFWSGELNQAVWDEPKLTLARTVENGR</sequence>
<proteinExistence type="predicted"/>
<organism evidence="1 2">
    <name type="scientific">Podarcis lilfordi</name>
    <name type="common">Lilford's wall lizard</name>
    <dbReference type="NCBI Taxonomy" id="74358"/>
    <lineage>
        <taxon>Eukaryota</taxon>
        <taxon>Metazoa</taxon>
        <taxon>Chordata</taxon>
        <taxon>Craniata</taxon>
        <taxon>Vertebrata</taxon>
        <taxon>Euteleostomi</taxon>
        <taxon>Lepidosauria</taxon>
        <taxon>Squamata</taxon>
        <taxon>Bifurcata</taxon>
        <taxon>Unidentata</taxon>
        <taxon>Episquamata</taxon>
        <taxon>Laterata</taxon>
        <taxon>Lacertibaenia</taxon>
        <taxon>Lacertidae</taxon>
        <taxon>Podarcis</taxon>
    </lineage>
</organism>
<evidence type="ECO:0000313" key="1">
    <source>
        <dbReference type="EMBL" id="CAI5779572.1"/>
    </source>
</evidence>
<keyword evidence="2" id="KW-1185">Reference proteome</keyword>
<dbReference type="Proteomes" id="UP001178461">
    <property type="component" value="Chromosome 7"/>
</dbReference>
<reference evidence="1" key="1">
    <citation type="submission" date="2022-12" db="EMBL/GenBank/DDBJ databases">
        <authorList>
            <person name="Alioto T."/>
            <person name="Alioto T."/>
            <person name="Gomez Garrido J."/>
        </authorList>
    </citation>
    <scope>NUCLEOTIDE SEQUENCE</scope>
</reference>